<evidence type="ECO:0000313" key="4">
    <source>
        <dbReference type="Proteomes" id="UP000002071"/>
    </source>
</evidence>
<dbReference type="OrthoDB" id="383183at2157"/>
<dbReference type="eggNOG" id="arCOG14896">
    <property type="taxonomic scope" value="Archaea"/>
</dbReference>
<evidence type="ECO:0000256" key="1">
    <source>
        <dbReference type="SAM" id="MobiDB-lite"/>
    </source>
</evidence>
<dbReference type="HOGENOM" id="CLU_143934_0_0_2"/>
<dbReference type="RefSeq" id="WP_015788887.1">
    <property type="nucleotide sequence ID" value="NC_013158.1"/>
</dbReference>
<reference evidence="3 4" key="1">
    <citation type="journal article" date="2009" name="Stand. Genomic Sci.">
        <title>Complete genome sequence of Halorhabdus utahensis type strain (AX-2).</title>
        <authorList>
            <person name="Anderson I."/>
            <person name="Tindall B.J."/>
            <person name="Pomrenke H."/>
            <person name="Goker M."/>
            <person name="Lapidus A."/>
            <person name="Nolan M."/>
            <person name="Copeland A."/>
            <person name="Glavina Del Rio T."/>
            <person name="Chen F."/>
            <person name="Tice H."/>
            <person name="Cheng J.F."/>
            <person name="Lucas S."/>
            <person name="Chertkov O."/>
            <person name="Bruce D."/>
            <person name="Brettin T."/>
            <person name="Detter J.C."/>
            <person name="Han C."/>
            <person name="Goodwin L."/>
            <person name="Land M."/>
            <person name="Hauser L."/>
            <person name="Chang Y.J."/>
            <person name="Jeffries C.D."/>
            <person name="Pitluck S."/>
            <person name="Pati A."/>
            <person name="Mavromatis K."/>
            <person name="Ivanova N."/>
            <person name="Ovchinnikova G."/>
            <person name="Chen A."/>
            <person name="Palaniappan K."/>
            <person name="Chain P."/>
            <person name="Rohde M."/>
            <person name="Bristow J."/>
            <person name="Eisen J.A."/>
            <person name="Markowitz V."/>
            <person name="Hugenholtz P."/>
            <person name="Kyrpides N.C."/>
            <person name="Klenk H.P."/>
        </authorList>
    </citation>
    <scope>NUCLEOTIDE SEQUENCE [LARGE SCALE GENOMIC DNA]</scope>
    <source>
        <strain evidence="4">DSM 12940 / JCM 11049 / AX-2</strain>
    </source>
</reference>
<keyword evidence="4" id="KW-1185">Reference proteome</keyword>
<dbReference type="AlphaFoldDB" id="C7NMA3"/>
<keyword evidence="2" id="KW-0472">Membrane</keyword>
<proteinExistence type="predicted"/>
<dbReference type="GeneID" id="8383410"/>
<dbReference type="Proteomes" id="UP000002071">
    <property type="component" value="Chromosome"/>
</dbReference>
<keyword evidence="2" id="KW-0812">Transmembrane</keyword>
<dbReference type="EMBL" id="CP001687">
    <property type="protein sequence ID" value="ACV11311.1"/>
    <property type="molecule type" value="Genomic_DNA"/>
</dbReference>
<feature type="region of interest" description="Disordered" evidence="1">
    <location>
        <begin position="125"/>
        <end position="153"/>
    </location>
</feature>
<feature type="compositionally biased region" description="Gly residues" evidence="1">
    <location>
        <begin position="143"/>
        <end position="153"/>
    </location>
</feature>
<feature type="transmembrane region" description="Helical" evidence="2">
    <location>
        <begin position="6"/>
        <end position="26"/>
    </location>
</feature>
<accession>C7NMA3</accession>
<evidence type="ECO:0000256" key="2">
    <source>
        <dbReference type="SAM" id="Phobius"/>
    </source>
</evidence>
<organism evidence="3 4">
    <name type="scientific">Halorhabdus utahensis (strain DSM 12940 / JCM 11049 / AX-2)</name>
    <dbReference type="NCBI Taxonomy" id="519442"/>
    <lineage>
        <taxon>Archaea</taxon>
        <taxon>Methanobacteriati</taxon>
        <taxon>Methanobacteriota</taxon>
        <taxon>Stenosarchaea group</taxon>
        <taxon>Halobacteria</taxon>
        <taxon>Halobacteriales</taxon>
        <taxon>Haloarculaceae</taxon>
        <taxon>Halorhabdus</taxon>
    </lineage>
</organism>
<dbReference type="KEGG" id="hut:Huta_1135"/>
<gene>
    <name evidence="3" type="ordered locus">Huta_1135</name>
</gene>
<name>C7NMA3_HALUD</name>
<feature type="compositionally biased region" description="Basic and acidic residues" evidence="1">
    <location>
        <begin position="127"/>
        <end position="142"/>
    </location>
</feature>
<dbReference type="STRING" id="519442.Huta_1135"/>
<sequence length="153" mass="16410">MAEPNAVTWFLVGIAILGVVIAVPLISAHGDGITVDEPHENGTEQDRHDDQRIRMHAYGPSHPDGNTTAWMAAHMGMTEIEWRSTHINTTEWRTTHANATVWNSGHAGVNESGWPGDGNSVGIHPHASIDGDPTDRHDERGGHGGMYGGGHGC</sequence>
<evidence type="ECO:0000313" key="3">
    <source>
        <dbReference type="EMBL" id="ACV11311.1"/>
    </source>
</evidence>
<keyword evidence="2" id="KW-1133">Transmembrane helix</keyword>
<protein>
    <submittedName>
        <fullName evidence="3">Uncharacterized protein</fullName>
    </submittedName>
</protein>